<accession>A0ABW5GYX6</accession>
<name>A0ABW5GYX6_9PSEU</name>
<dbReference type="Proteomes" id="UP001597419">
    <property type="component" value="Unassembled WGS sequence"/>
</dbReference>
<reference evidence="2" key="1">
    <citation type="journal article" date="2019" name="Int. J. Syst. Evol. Microbiol.">
        <title>The Global Catalogue of Microorganisms (GCM) 10K type strain sequencing project: providing services to taxonomists for standard genome sequencing and annotation.</title>
        <authorList>
            <consortium name="The Broad Institute Genomics Platform"/>
            <consortium name="The Broad Institute Genome Sequencing Center for Infectious Disease"/>
            <person name="Wu L."/>
            <person name="Ma J."/>
        </authorList>
    </citation>
    <scope>NUCLEOTIDE SEQUENCE [LARGE SCALE GENOMIC DNA]</scope>
    <source>
        <strain evidence="2">CGMCC 4.7643</strain>
    </source>
</reference>
<keyword evidence="2" id="KW-1185">Reference proteome</keyword>
<protein>
    <submittedName>
        <fullName evidence="1">Uncharacterized protein</fullName>
    </submittedName>
</protein>
<organism evidence="1 2">
    <name type="scientific">Amycolatopsis samaneae</name>
    <dbReference type="NCBI Taxonomy" id="664691"/>
    <lineage>
        <taxon>Bacteria</taxon>
        <taxon>Bacillati</taxon>
        <taxon>Actinomycetota</taxon>
        <taxon>Actinomycetes</taxon>
        <taxon>Pseudonocardiales</taxon>
        <taxon>Pseudonocardiaceae</taxon>
        <taxon>Amycolatopsis</taxon>
    </lineage>
</organism>
<comment type="caution">
    <text evidence="1">The sequence shown here is derived from an EMBL/GenBank/DDBJ whole genome shotgun (WGS) entry which is preliminary data.</text>
</comment>
<sequence>MNDFYGTHPAALQDLLDEIGPVESALVHQLSREEDDALAAVSRRRFPVDRATTGAVDWSGAVVLEQSLEEDYEDAARVLGEVVLRHSPAASEVVVFWGNLVIPTVRLPARLAAANAGELIDTGDDVWIYLPDGNVLVEYWHSGRITAGIIPTSVEMNKE</sequence>
<dbReference type="RefSeq" id="WP_345408523.1">
    <property type="nucleotide sequence ID" value="NZ_BAABHG010000029.1"/>
</dbReference>
<proteinExistence type="predicted"/>
<evidence type="ECO:0000313" key="1">
    <source>
        <dbReference type="EMBL" id="MFD2465724.1"/>
    </source>
</evidence>
<gene>
    <name evidence="1" type="ORF">ACFSYJ_44445</name>
</gene>
<evidence type="ECO:0000313" key="2">
    <source>
        <dbReference type="Proteomes" id="UP001597419"/>
    </source>
</evidence>
<dbReference type="EMBL" id="JBHUKU010000036">
    <property type="protein sequence ID" value="MFD2465724.1"/>
    <property type="molecule type" value="Genomic_DNA"/>
</dbReference>